<dbReference type="RefSeq" id="XP_024741931.1">
    <property type="nucleotide sequence ID" value="XM_024882552.1"/>
</dbReference>
<accession>A0A2J6TPS8</accession>
<sequence>MSDLITRLSDAIIITGNLCAEIKKTRHVGHSHTQLDLLEASLASAPSLPSLNIPSSAHSELEGYVSQMGEINARLENIAHPKKHSHNGGGSGSGGHGNGNRHHHHHQRHEHKEMEDPHFGDLRVAWEAVRDGVEKLVEGKGDAQQQETEHLEVKLEIKEEVKAEETKVEETKAEGKTEVETIEEQDVAEVKVSEVEEVKTQQNEHSEA</sequence>
<reference evidence="2 3" key="1">
    <citation type="submission" date="2016-04" db="EMBL/GenBank/DDBJ databases">
        <title>A degradative enzymes factory behind the ericoid mycorrhizal symbiosis.</title>
        <authorList>
            <consortium name="DOE Joint Genome Institute"/>
            <person name="Martino E."/>
            <person name="Morin E."/>
            <person name="Grelet G."/>
            <person name="Kuo A."/>
            <person name="Kohler A."/>
            <person name="Daghino S."/>
            <person name="Barry K."/>
            <person name="Choi C."/>
            <person name="Cichocki N."/>
            <person name="Clum A."/>
            <person name="Copeland A."/>
            <person name="Hainaut M."/>
            <person name="Haridas S."/>
            <person name="Labutti K."/>
            <person name="Lindquist E."/>
            <person name="Lipzen A."/>
            <person name="Khouja H.-R."/>
            <person name="Murat C."/>
            <person name="Ohm R."/>
            <person name="Olson A."/>
            <person name="Spatafora J."/>
            <person name="Veneault-Fourrey C."/>
            <person name="Henrissat B."/>
            <person name="Grigoriev I."/>
            <person name="Martin F."/>
            <person name="Perotto S."/>
        </authorList>
    </citation>
    <scope>NUCLEOTIDE SEQUENCE [LARGE SCALE GENOMIC DNA]</scope>
    <source>
        <strain evidence="2 3">E</strain>
    </source>
</reference>
<dbReference type="OrthoDB" id="3561733at2759"/>
<name>A0A2J6TPS8_9HELO</name>
<protein>
    <submittedName>
        <fullName evidence="2">Uncharacterized protein</fullName>
    </submittedName>
</protein>
<feature type="compositionally biased region" description="Basic residues" evidence="1">
    <location>
        <begin position="99"/>
        <end position="109"/>
    </location>
</feature>
<keyword evidence="3" id="KW-1185">Reference proteome</keyword>
<proteinExistence type="predicted"/>
<evidence type="ECO:0000256" key="1">
    <source>
        <dbReference type="SAM" id="MobiDB-lite"/>
    </source>
</evidence>
<feature type="compositionally biased region" description="Gly residues" evidence="1">
    <location>
        <begin position="87"/>
        <end position="98"/>
    </location>
</feature>
<dbReference type="InParanoid" id="A0A2J6TPS8"/>
<dbReference type="AlphaFoldDB" id="A0A2J6TPS8"/>
<dbReference type="EMBL" id="KZ613747">
    <property type="protein sequence ID" value="PMD65027.1"/>
    <property type="molecule type" value="Genomic_DNA"/>
</dbReference>
<feature type="region of interest" description="Disordered" evidence="1">
    <location>
        <begin position="81"/>
        <end position="117"/>
    </location>
</feature>
<dbReference type="GeneID" id="36590629"/>
<gene>
    <name evidence="2" type="ORF">K444DRAFT_625637</name>
</gene>
<evidence type="ECO:0000313" key="2">
    <source>
        <dbReference type="EMBL" id="PMD65027.1"/>
    </source>
</evidence>
<organism evidence="2 3">
    <name type="scientific">Hyaloscypha bicolor E</name>
    <dbReference type="NCBI Taxonomy" id="1095630"/>
    <lineage>
        <taxon>Eukaryota</taxon>
        <taxon>Fungi</taxon>
        <taxon>Dikarya</taxon>
        <taxon>Ascomycota</taxon>
        <taxon>Pezizomycotina</taxon>
        <taxon>Leotiomycetes</taxon>
        <taxon>Helotiales</taxon>
        <taxon>Hyaloscyphaceae</taxon>
        <taxon>Hyaloscypha</taxon>
        <taxon>Hyaloscypha bicolor</taxon>
    </lineage>
</organism>
<dbReference type="Proteomes" id="UP000235371">
    <property type="component" value="Unassembled WGS sequence"/>
</dbReference>
<evidence type="ECO:0000313" key="3">
    <source>
        <dbReference type="Proteomes" id="UP000235371"/>
    </source>
</evidence>